<evidence type="ECO:0000256" key="15">
    <source>
        <dbReference type="ARBA" id="ARBA00026041"/>
    </source>
</evidence>
<evidence type="ECO:0000256" key="1">
    <source>
        <dbReference type="ARBA" id="ARBA00002860"/>
    </source>
</evidence>
<dbReference type="AlphaFoldDB" id="A0A8R1Y8S1"/>
<reference evidence="18" key="1">
    <citation type="submission" date="2013-10" db="EMBL/GenBank/DDBJ databases">
        <title>Genome sequencing of Onchocerca volvulus.</title>
        <authorList>
            <person name="Cotton J."/>
            <person name="Tsai J."/>
            <person name="Stanley E."/>
            <person name="Tracey A."/>
            <person name="Holroyd N."/>
            <person name="Lustigman S."/>
            <person name="Berriman M."/>
        </authorList>
    </citation>
    <scope>NUCLEOTIDE SEQUENCE</scope>
</reference>
<evidence type="ECO:0000256" key="5">
    <source>
        <dbReference type="ARBA" id="ARBA00015329"/>
    </source>
</evidence>
<keyword evidence="18" id="KW-1185">Reference proteome</keyword>
<sequence length="326" mass="36112">MPTGRSTYLRGTAFAPTATAADSDNDNDKGDNQRYFMESKEQPSPIVPKNIEYKLHVTGLRKKRLWFLLLCLAMLAIITLILLIVNIFIIRLLGMSTRGMKFFHFQNQFHSETGQEETVLHFLANKIHLGKVIAKSGAVYGSARKDLTITGSRVIISNTLTKSRLVLQDGTCRFENSSQFIIKNKLRTYFNVGHPLFRLNKKIKKISAAQIITDKIRSPINDNLYLNVTNLGLRGNEAIDFEARRINLTARTGISLITTADGLIRFLAKKIHVGANLAGLPLSSSPALTASIDALRVCICMTSTSKSKLFAVPGNKPCNAPQGFCN</sequence>
<evidence type="ECO:0000256" key="4">
    <source>
        <dbReference type="ARBA" id="ARBA00007574"/>
    </source>
</evidence>
<proteinExistence type="inferred from homology"/>
<dbReference type="Pfam" id="PF04790">
    <property type="entry name" value="Sarcoglycan_1"/>
    <property type="match status" value="1"/>
</dbReference>
<evidence type="ECO:0000313" key="18">
    <source>
        <dbReference type="Proteomes" id="UP000024404"/>
    </source>
</evidence>
<feature type="transmembrane region" description="Helical" evidence="16">
    <location>
        <begin position="65"/>
        <end position="93"/>
    </location>
</feature>
<comment type="similarity">
    <text evidence="4">Belongs to the sarcoglycan beta/delta/gamma/zeta family.</text>
</comment>
<evidence type="ECO:0000256" key="6">
    <source>
        <dbReference type="ARBA" id="ARBA00022475"/>
    </source>
</evidence>
<dbReference type="PANTHER" id="PTHR21142">
    <property type="entry name" value="SARCOGLYCANS"/>
    <property type="match status" value="1"/>
</dbReference>
<organism evidence="17 18">
    <name type="scientific">Onchocerca volvulus</name>
    <dbReference type="NCBI Taxonomy" id="6282"/>
    <lineage>
        <taxon>Eukaryota</taxon>
        <taxon>Metazoa</taxon>
        <taxon>Ecdysozoa</taxon>
        <taxon>Nematoda</taxon>
        <taxon>Chromadorea</taxon>
        <taxon>Rhabditida</taxon>
        <taxon>Spirurina</taxon>
        <taxon>Spiruromorpha</taxon>
        <taxon>Filarioidea</taxon>
        <taxon>Onchocercidae</taxon>
        <taxon>Onchocerca</taxon>
    </lineage>
</organism>
<keyword evidence="13" id="KW-0325">Glycoprotein</keyword>
<dbReference type="GO" id="GO:0007517">
    <property type="term" value="P:muscle organ development"/>
    <property type="evidence" value="ECO:0007669"/>
    <property type="project" value="InterPro"/>
</dbReference>
<dbReference type="GO" id="GO:0042383">
    <property type="term" value="C:sarcolemma"/>
    <property type="evidence" value="ECO:0007669"/>
    <property type="project" value="UniProtKB-SubCell"/>
</dbReference>
<evidence type="ECO:0000313" key="17">
    <source>
        <dbReference type="EnsemblMetazoa" id="OVOC9128.1"/>
    </source>
</evidence>
<keyword evidence="11 16" id="KW-0472">Membrane</keyword>
<keyword evidence="6" id="KW-1003">Cell membrane</keyword>
<reference evidence="17" key="2">
    <citation type="submission" date="2022-06" db="UniProtKB">
        <authorList>
            <consortium name="EnsemblMetazoa"/>
        </authorList>
    </citation>
    <scope>IDENTIFICATION</scope>
</reference>
<comment type="function">
    <text evidence="1">Component of the sarcoglycan complex, a subcomplex of the dystrophin-glycoprotein complex which forms a link between the F-actin cytoskeleton and the extracellular matrix.</text>
</comment>
<dbReference type="GO" id="GO:0016012">
    <property type="term" value="C:sarcoglycan complex"/>
    <property type="evidence" value="ECO:0007669"/>
    <property type="project" value="InterPro"/>
</dbReference>
<keyword evidence="14" id="KW-0206">Cytoskeleton</keyword>
<evidence type="ECO:0000256" key="13">
    <source>
        <dbReference type="ARBA" id="ARBA00023180"/>
    </source>
</evidence>
<dbReference type="PANTHER" id="PTHR21142:SF2">
    <property type="entry name" value="BETA-SARCOGLYCAN"/>
    <property type="match status" value="1"/>
</dbReference>
<keyword evidence="12" id="KW-1015">Disulfide bond</keyword>
<keyword evidence="9" id="KW-0735">Signal-anchor</keyword>
<evidence type="ECO:0000256" key="10">
    <source>
        <dbReference type="ARBA" id="ARBA00022989"/>
    </source>
</evidence>
<keyword evidence="7" id="KW-0963">Cytoplasm</keyword>
<accession>A0A8R1Y8S1</accession>
<dbReference type="EMBL" id="CMVM020000255">
    <property type="status" value="NOT_ANNOTATED_CDS"/>
    <property type="molecule type" value="Genomic_DNA"/>
</dbReference>
<comment type="subcellular location">
    <subcellularLocation>
        <location evidence="3">Cell membrane</location>
        <location evidence="3">Sarcolemma</location>
        <topology evidence="3">Single-pass type II membrane protein</topology>
    </subcellularLocation>
    <subcellularLocation>
        <location evidence="2">Cytoplasm</location>
        <location evidence="2">Cytoskeleton</location>
    </subcellularLocation>
</comment>
<evidence type="ECO:0000256" key="11">
    <source>
        <dbReference type="ARBA" id="ARBA00023136"/>
    </source>
</evidence>
<dbReference type="OMA" id="PANKHCF"/>
<evidence type="ECO:0000256" key="14">
    <source>
        <dbReference type="ARBA" id="ARBA00023212"/>
    </source>
</evidence>
<comment type="subunit">
    <text evidence="15">Cross-link to form 2 major subcomplexes: one consisting of SGCB, SGCD and SGCG and the other consisting of SGCB and SGCD. The association between SGCB and SGCG is particularly strong while SGCA is loosely associated with the other sarcoglycans.</text>
</comment>
<dbReference type="EnsemblMetazoa" id="OVOC9128.1">
    <property type="protein sequence ID" value="OVOC9128.1"/>
    <property type="gene ID" value="WBGene00245937"/>
</dbReference>
<dbReference type="Proteomes" id="UP000024404">
    <property type="component" value="Unassembled WGS sequence"/>
</dbReference>
<evidence type="ECO:0000256" key="7">
    <source>
        <dbReference type="ARBA" id="ARBA00022490"/>
    </source>
</evidence>
<dbReference type="GO" id="GO:0005856">
    <property type="term" value="C:cytoskeleton"/>
    <property type="evidence" value="ECO:0007669"/>
    <property type="project" value="UniProtKB-SubCell"/>
</dbReference>
<evidence type="ECO:0000256" key="3">
    <source>
        <dbReference type="ARBA" id="ARBA00004274"/>
    </source>
</evidence>
<evidence type="ECO:0000256" key="8">
    <source>
        <dbReference type="ARBA" id="ARBA00022692"/>
    </source>
</evidence>
<evidence type="ECO:0000256" key="12">
    <source>
        <dbReference type="ARBA" id="ARBA00023157"/>
    </source>
</evidence>
<name>A0A8R1Y8S1_ONCVO</name>
<evidence type="ECO:0000256" key="16">
    <source>
        <dbReference type="SAM" id="Phobius"/>
    </source>
</evidence>
<protein>
    <recommendedName>
        <fullName evidence="5">Beta-sarcoglycan</fullName>
    </recommendedName>
</protein>
<dbReference type="InterPro" id="IPR006875">
    <property type="entry name" value="Sarcoglycan"/>
</dbReference>
<evidence type="ECO:0000256" key="2">
    <source>
        <dbReference type="ARBA" id="ARBA00004245"/>
    </source>
</evidence>
<keyword evidence="8 16" id="KW-0812">Transmembrane</keyword>
<keyword evidence="10 16" id="KW-1133">Transmembrane helix</keyword>
<dbReference type="InterPro" id="IPR027659">
    <property type="entry name" value="Sgcb"/>
</dbReference>
<evidence type="ECO:0000256" key="9">
    <source>
        <dbReference type="ARBA" id="ARBA00022968"/>
    </source>
</evidence>